<keyword evidence="2" id="KW-0677">Repeat</keyword>
<dbReference type="SMART" id="SM00369">
    <property type="entry name" value="LRR_TYP"/>
    <property type="match status" value="4"/>
</dbReference>
<dbReference type="InterPro" id="IPR001611">
    <property type="entry name" value="Leu-rich_rpt"/>
</dbReference>
<dbReference type="SUPFAM" id="SSF52058">
    <property type="entry name" value="L domain-like"/>
    <property type="match status" value="1"/>
</dbReference>
<dbReference type="OrthoDB" id="5273213at2759"/>
<organism evidence="4 5">
    <name type="scientific">Ephemerocybe angulata</name>
    <dbReference type="NCBI Taxonomy" id="980116"/>
    <lineage>
        <taxon>Eukaryota</taxon>
        <taxon>Fungi</taxon>
        <taxon>Dikarya</taxon>
        <taxon>Basidiomycota</taxon>
        <taxon>Agaricomycotina</taxon>
        <taxon>Agaricomycetes</taxon>
        <taxon>Agaricomycetidae</taxon>
        <taxon>Agaricales</taxon>
        <taxon>Agaricineae</taxon>
        <taxon>Psathyrellaceae</taxon>
        <taxon>Ephemerocybe</taxon>
    </lineage>
</organism>
<comment type="caution">
    <text evidence="4">The sequence shown here is derived from an EMBL/GenBank/DDBJ whole genome shotgun (WGS) entry which is preliminary data.</text>
</comment>
<dbReference type="Pfam" id="PF01302">
    <property type="entry name" value="CAP_GLY"/>
    <property type="match status" value="1"/>
</dbReference>
<dbReference type="EMBL" id="JAACJK010000220">
    <property type="protein sequence ID" value="KAF5315531.1"/>
    <property type="molecule type" value="Genomic_DNA"/>
</dbReference>
<dbReference type="InterPro" id="IPR032675">
    <property type="entry name" value="LRR_dom_sf"/>
</dbReference>
<evidence type="ECO:0000313" key="4">
    <source>
        <dbReference type="EMBL" id="KAF5315531.1"/>
    </source>
</evidence>
<dbReference type="InterPro" id="IPR000938">
    <property type="entry name" value="CAP-Gly_domain"/>
</dbReference>
<dbReference type="PROSITE" id="PS50245">
    <property type="entry name" value="CAP_GLY_2"/>
    <property type="match status" value="1"/>
</dbReference>
<dbReference type="Gene3D" id="2.30.30.190">
    <property type="entry name" value="CAP Gly-rich-like domain"/>
    <property type="match status" value="1"/>
</dbReference>
<dbReference type="PROSITE" id="PS51450">
    <property type="entry name" value="LRR"/>
    <property type="match status" value="1"/>
</dbReference>
<evidence type="ECO:0000259" key="3">
    <source>
        <dbReference type="PROSITE" id="PS50245"/>
    </source>
</evidence>
<gene>
    <name evidence="4" type="ORF">D9611_004827</name>
</gene>
<dbReference type="InterPro" id="IPR036859">
    <property type="entry name" value="CAP-Gly_dom_sf"/>
</dbReference>
<dbReference type="SUPFAM" id="SSF74924">
    <property type="entry name" value="Cap-Gly domain"/>
    <property type="match status" value="1"/>
</dbReference>
<keyword evidence="1" id="KW-0433">Leucine-rich repeat</keyword>
<dbReference type="InterPro" id="IPR003591">
    <property type="entry name" value="Leu-rich_rpt_typical-subtyp"/>
</dbReference>
<dbReference type="Gene3D" id="3.80.10.10">
    <property type="entry name" value="Ribonuclease Inhibitor"/>
    <property type="match status" value="2"/>
</dbReference>
<dbReference type="PANTHER" id="PTHR46652:SF3">
    <property type="entry name" value="LEUCINE-RICH REPEAT-CONTAINING PROTEIN 9"/>
    <property type="match status" value="1"/>
</dbReference>
<feature type="domain" description="CAP-Gly" evidence="3">
    <location>
        <begin position="23"/>
        <end position="84"/>
    </location>
</feature>
<evidence type="ECO:0000256" key="2">
    <source>
        <dbReference type="ARBA" id="ARBA00022737"/>
    </source>
</evidence>
<dbReference type="PROSITE" id="PS00845">
    <property type="entry name" value="CAP_GLY_1"/>
    <property type="match status" value="1"/>
</dbReference>
<sequence length="536" mass="59738">MQRPACGTRIKYANSVGTVRYVGPVENTSGTWLGIEWDDSDRGKHDGAKDGKRYFSCRWGSAYPNRYPFNLKPGRFPTAGSFIRPSSNVRSGISFLEALSEKYIDQLHGTSSQETVVLGSSLGSIQVEAVGLDKVRSNLSRLERLKVVSLDGTRVAFPDAQGRIRDTCPNIRGLDLSLTLVSSWASVAQIASELPLLQQLSLNRNRFLSLERDGAFSNSFLNLTEIQLNGTLLTWREANGIIRQMPSLRVLELGYNALSSLSTGGSEERNTHPLLHTLNLDNNKLVDWIDVASSISIFPSMETVVLSANGFSMIPPPAPNASLPNIKHLSVSSNSLGSWRDLENLSEWCPYLENLSGQDTPLNAKPQSRSLVIARFPRLLRLDGTAISERERRDAEILYLTQLAREGAVRADDISKPFRWDELCDKHGPPTEEVKPKEEKLSSQLITILVGSINSPPVQRSIEVHDEKPLSVLPTMILRNLRNKIKKLHGSARGKVELWIRMRDNAWAELSKDDDSSTLDWLGLENDSHIVYRMSK</sequence>
<accession>A0A8H5B2N9</accession>
<dbReference type="Proteomes" id="UP000541558">
    <property type="component" value="Unassembled WGS sequence"/>
</dbReference>
<protein>
    <recommendedName>
        <fullName evidence="3">CAP-Gly domain-containing protein</fullName>
    </recommendedName>
</protein>
<dbReference type="InterPro" id="IPR050836">
    <property type="entry name" value="SDS22/Internalin_LRR"/>
</dbReference>
<evidence type="ECO:0000256" key="1">
    <source>
        <dbReference type="ARBA" id="ARBA00022614"/>
    </source>
</evidence>
<dbReference type="AlphaFoldDB" id="A0A8H5B2N9"/>
<name>A0A8H5B2N9_9AGAR</name>
<keyword evidence="5" id="KW-1185">Reference proteome</keyword>
<dbReference type="PANTHER" id="PTHR46652">
    <property type="entry name" value="LEUCINE-RICH REPEAT AND IQ DOMAIN-CONTAINING PROTEIN 1-RELATED"/>
    <property type="match status" value="1"/>
</dbReference>
<evidence type="ECO:0000313" key="5">
    <source>
        <dbReference type="Proteomes" id="UP000541558"/>
    </source>
</evidence>
<dbReference type="SMART" id="SM01052">
    <property type="entry name" value="CAP_GLY"/>
    <property type="match status" value="1"/>
</dbReference>
<proteinExistence type="predicted"/>
<reference evidence="4 5" key="1">
    <citation type="journal article" date="2020" name="ISME J.">
        <title>Uncovering the hidden diversity of litter-decomposition mechanisms in mushroom-forming fungi.</title>
        <authorList>
            <person name="Floudas D."/>
            <person name="Bentzer J."/>
            <person name="Ahren D."/>
            <person name="Johansson T."/>
            <person name="Persson P."/>
            <person name="Tunlid A."/>
        </authorList>
    </citation>
    <scope>NUCLEOTIDE SEQUENCE [LARGE SCALE GENOMIC DNA]</scope>
    <source>
        <strain evidence="4 5">CBS 175.51</strain>
    </source>
</reference>